<proteinExistence type="predicted"/>
<keyword evidence="1" id="KW-0732">Signal</keyword>
<dbReference type="EMBL" id="LT960614">
    <property type="protein sequence ID" value="SON55870.1"/>
    <property type="molecule type" value="Genomic_DNA"/>
</dbReference>
<dbReference type="KEGG" id="hdi:HDIA_2329"/>
<sequence>MRLALLVAVAVILPTAEARANCYEACVAERPIESQDHFVHADRARKCRDLCEGKALSRLKTAGLYGAYAACTPQPLPLEDFRTTRAGSSSWRQEFNVFSWTVKNDFADKILTGIDVSTQDLSLSRVSISAESVIAPGDTGTFVIPDFFDGYPAVRYATKVETIYACSLTQEEPAKPSGGAGSE</sequence>
<dbReference type="RefSeq" id="WP_099556320.1">
    <property type="nucleotide sequence ID" value="NZ_LT960614.1"/>
</dbReference>
<protein>
    <submittedName>
        <fullName evidence="2">Uncharacterized protein</fullName>
    </submittedName>
</protein>
<gene>
    <name evidence="2" type="ORF">HDIA_2329</name>
</gene>
<evidence type="ECO:0000313" key="3">
    <source>
        <dbReference type="Proteomes" id="UP000223606"/>
    </source>
</evidence>
<reference evidence="3" key="1">
    <citation type="submission" date="2017-09" db="EMBL/GenBank/DDBJ databases">
        <title>Genome sequence of Nannocystis excedens DSM 71.</title>
        <authorList>
            <person name="Blom J."/>
        </authorList>
    </citation>
    <scope>NUCLEOTIDE SEQUENCE [LARGE SCALE GENOMIC DNA]</scope>
    <source>
        <strain evidence="3">type strain: E19</strain>
    </source>
</reference>
<dbReference type="OrthoDB" id="8448394at2"/>
<dbReference type="AlphaFoldDB" id="A0A2C9D6Q1"/>
<organism evidence="2 3">
    <name type="scientific">Hartmannibacter diazotrophicus</name>
    <dbReference type="NCBI Taxonomy" id="1482074"/>
    <lineage>
        <taxon>Bacteria</taxon>
        <taxon>Pseudomonadati</taxon>
        <taxon>Pseudomonadota</taxon>
        <taxon>Alphaproteobacteria</taxon>
        <taxon>Hyphomicrobiales</taxon>
        <taxon>Pleomorphomonadaceae</taxon>
        <taxon>Hartmannibacter</taxon>
    </lineage>
</organism>
<name>A0A2C9D6Q1_9HYPH</name>
<feature type="chain" id="PRO_5013220177" evidence="1">
    <location>
        <begin position="21"/>
        <end position="183"/>
    </location>
</feature>
<keyword evidence="3" id="KW-1185">Reference proteome</keyword>
<evidence type="ECO:0000256" key="1">
    <source>
        <dbReference type="SAM" id="SignalP"/>
    </source>
</evidence>
<dbReference type="Proteomes" id="UP000223606">
    <property type="component" value="Chromosome 1"/>
</dbReference>
<feature type="signal peptide" evidence="1">
    <location>
        <begin position="1"/>
        <end position="20"/>
    </location>
</feature>
<accession>A0A2C9D6Q1</accession>
<evidence type="ECO:0000313" key="2">
    <source>
        <dbReference type="EMBL" id="SON55870.1"/>
    </source>
</evidence>